<dbReference type="PROSITE" id="PS00798">
    <property type="entry name" value="ALDOKETO_REDUCTASE_1"/>
    <property type="match status" value="1"/>
</dbReference>
<dbReference type="PANTHER" id="PTHR11732">
    <property type="entry name" value="ALDO/KETO REDUCTASE"/>
    <property type="match status" value="1"/>
</dbReference>
<feature type="site" description="Lowers pKa of active site Tyr" evidence="6">
    <location>
        <position position="91"/>
    </location>
</feature>
<evidence type="ECO:0000313" key="9">
    <source>
        <dbReference type="Proteomes" id="UP000325440"/>
    </source>
</evidence>
<dbReference type="PROSITE" id="PS00063">
    <property type="entry name" value="ALDOKETO_REDUCTASE_3"/>
    <property type="match status" value="1"/>
</dbReference>
<comment type="similarity">
    <text evidence="1">Belongs to the aldo/keto reductase family.</text>
</comment>
<protein>
    <submittedName>
        <fullName evidence="8">NADP-dependent oxidoreductase domain,Aldo/keto reductase, conserved site,Aldo/keto reductase</fullName>
    </submittedName>
</protein>
<dbReference type="AlphaFoldDB" id="A0A5E4MA59"/>
<dbReference type="InterPro" id="IPR023210">
    <property type="entry name" value="NADP_OxRdtase_dom"/>
</dbReference>
<keyword evidence="3" id="KW-0560">Oxidoreductase</keyword>
<dbReference type="PROSITE" id="PS00062">
    <property type="entry name" value="ALDOKETO_REDUCTASE_2"/>
    <property type="match status" value="1"/>
</dbReference>
<dbReference type="PIRSF" id="PIRSF000097">
    <property type="entry name" value="AKR"/>
    <property type="match status" value="1"/>
</dbReference>
<dbReference type="Proteomes" id="UP000325440">
    <property type="component" value="Unassembled WGS sequence"/>
</dbReference>
<evidence type="ECO:0000313" key="8">
    <source>
        <dbReference type="EMBL" id="VVC28297.1"/>
    </source>
</evidence>
<dbReference type="InterPro" id="IPR020471">
    <property type="entry name" value="AKR"/>
</dbReference>
<evidence type="ECO:0000256" key="2">
    <source>
        <dbReference type="ARBA" id="ARBA00022857"/>
    </source>
</evidence>
<feature type="domain" description="NADP-dependent oxidoreductase" evidence="7">
    <location>
        <begin position="29"/>
        <end position="304"/>
    </location>
</feature>
<name>A0A5E4MA59_9HEMI</name>
<dbReference type="InterPro" id="IPR018170">
    <property type="entry name" value="Aldo/ket_reductase_CS"/>
</dbReference>
<evidence type="ECO:0000256" key="6">
    <source>
        <dbReference type="PIRSR" id="PIRSR000097-3"/>
    </source>
</evidence>
<evidence type="ECO:0000256" key="3">
    <source>
        <dbReference type="ARBA" id="ARBA00023002"/>
    </source>
</evidence>
<dbReference type="GO" id="GO:0016491">
    <property type="term" value="F:oxidoreductase activity"/>
    <property type="evidence" value="ECO:0007669"/>
    <property type="project" value="UniProtKB-KW"/>
</dbReference>
<organism evidence="8 9">
    <name type="scientific">Cinara cedri</name>
    <dbReference type="NCBI Taxonomy" id="506608"/>
    <lineage>
        <taxon>Eukaryota</taxon>
        <taxon>Metazoa</taxon>
        <taxon>Ecdysozoa</taxon>
        <taxon>Arthropoda</taxon>
        <taxon>Hexapoda</taxon>
        <taxon>Insecta</taxon>
        <taxon>Pterygota</taxon>
        <taxon>Neoptera</taxon>
        <taxon>Paraneoptera</taxon>
        <taxon>Hemiptera</taxon>
        <taxon>Sternorrhyncha</taxon>
        <taxon>Aphidomorpha</taxon>
        <taxon>Aphidoidea</taxon>
        <taxon>Aphididae</taxon>
        <taxon>Lachninae</taxon>
        <taxon>Cinara</taxon>
    </lineage>
</organism>
<dbReference type="OrthoDB" id="416253at2759"/>
<dbReference type="FunFam" id="3.20.20.100:FF:000006">
    <property type="entry name" value="Aldo-keto reductase family 1 member A1"/>
    <property type="match status" value="1"/>
</dbReference>
<dbReference type="PRINTS" id="PR00069">
    <property type="entry name" value="ALDKETRDTASE"/>
</dbReference>
<evidence type="ECO:0000256" key="1">
    <source>
        <dbReference type="ARBA" id="ARBA00007905"/>
    </source>
</evidence>
<sequence>MITSVFGVLGKTFMMEYLKLSSGGNMPIIGYGTWKVKGGSLEDALNEALECGYRHIDTATVYENEHVIGKVLNEWISSGKVTRDELFIVTKLPGYAHHPEDAEKALKKSLQDLQLDYVDLYLIHTPFGVKPGENMNFSTMYPDNSTNYLQTWEIMEKHVECGRTKAIGLSNFNSNQIQRVLDNCTIKPDNLQVELHLYLQQPELVKFCEDNGITVTSYSTLGTKDGRHILGIPWSKELPEMLENDIVVHVAKKYLKTPAQILLRFVVQRGIAVIPKSTNPGRLAENIQVLDFKLDEEDMEALREQNMGEAGRILWFEFFPGAKDHPNYPFTKETSS</sequence>
<feature type="binding site" evidence="5">
    <location>
        <position position="124"/>
    </location>
    <ligand>
        <name>substrate</name>
    </ligand>
</feature>
<keyword evidence="9" id="KW-1185">Reference proteome</keyword>
<keyword evidence="2" id="KW-0521">NADP</keyword>
<dbReference type="EMBL" id="CABPRJ010000479">
    <property type="protein sequence ID" value="VVC28297.1"/>
    <property type="molecule type" value="Genomic_DNA"/>
</dbReference>
<accession>A0A5E4MA59</accession>
<dbReference type="InterPro" id="IPR036812">
    <property type="entry name" value="NAD(P)_OxRdtase_dom_sf"/>
</dbReference>
<proteinExistence type="inferred from homology"/>
<evidence type="ECO:0000259" key="7">
    <source>
        <dbReference type="Pfam" id="PF00248"/>
    </source>
</evidence>
<evidence type="ECO:0000256" key="5">
    <source>
        <dbReference type="PIRSR" id="PIRSR000097-2"/>
    </source>
</evidence>
<reference evidence="8 9" key="1">
    <citation type="submission" date="2019-08" db="EMBL/GenBank/DDBJ databases">
        <authorList>
            <person name="Alioto T."/>
            <person name="Alioto T."/>
            <person name="Gomez Garrido J."/>
        </authorList>
    </citation>
    <scope>NUCLEOTIDE SEQUENCE [LARGE SCALE GENOMIC DNA]</scope>
</reference>
<evidence type="ECO:0000256" key="4">
    <source>
        <dbReference type="PIRSR" id="PIRSR000097-1"/>
    </source>
</evidence>
<dbReference type="Pfam" id="PF00248">
    <property type="entry name" value="Aldo_ket_red"/>
    <property type="match status" value="1"/>
</dbReference>
<dbReference type="SUPFAM" id="SSF51430">
    <property type="entry name" value="NAD(P)-linked oxidoreductase"/>
    <property type="match status" value="1"/>
</dbReference>
<feature type="active site" description="Proton donor" evidence="4">
    <location>
        <position position="62"/>
    </location>
</feature>
<dbReference type="Gene3D" id="3.20.20.100">
    <property type="entry name" value="NADP-dependent oxidoreductase domain"/>
    <property type="match status" value="1"/>
</dbReference>
<gene>
    <name evidence="8" type="ORF">CINCED_3A023154</name>
</gene>